<name>A0A1B7MZL3_9AGAM</name>
<organism evidence="1 2">
    <name type="scientific">Rhizopogon vinicolor AM-OR11-026</name>
    <dbReference type="NCBI Taxonomy" id="1314800"/>
    <lineage>
        <taxon>Eukaryota</taxon>
        <taxon>Fungi</taxon>
        <taxon>Dikarya</taxon>
        <taxon>Basidiomycota</taxon>
        <taxon>Agaricomycotina</taxon>
        <taxon>Agaricomycetes</taxon>
        <taxon>Agaricomycetidae</taxon>
        <taxon>Boletales</taxon>
        <taxon>Suillineae</taxon>
        <taxon>Rhizopogonaceae</taxon>
        <taxon>Rhizopogon</taxon>
    </lineage>
</organism>
<reference evidence="1 2" key="1">
    <citation type="submission" date="2016-06" db="EMBL/GenBank/DDBJ databases">
        <title>Comparative genomics of the ectomycorrhizal sister species Rhizopogon vinicolor and Rhizopogon vesiculosus (Basidiomycota: Boletales) reveals a divergence of the mating type B locus.</title>
        <authorList>
            <consortium name="DOE Joint Genome Institute"/>
            <person name="Mujic A.B."/>
            <person name="Kuo A."/>
            <person name="Tritt A."/>
            <person name="Lipzen A."/>
            <person name="Chen C."/>
            <person name="Johnson J."/>
            <person name="Sharma A."/>
            <person name="Barry K."/>
            <person name="Grigoriev I.V."/>
            <person name="Spatafora J.W."/>
        </authorList>
    </citation>
    <scope>NUCLEOTIDE SEQUENCE [LARGE SCALE GENOMIC DNA]</scope>
    <source>
        <strain evidence="1 2">AM-OR11-026</strain>
    </source>
</reference>
<dbReference type="Proteomes" id="UP000092154">
    <property type="component" value="Unassembled WGS sequence"/>
</dbReference>
<dbReference type="OrthoDB" id="3198848at2759"/>
<dbReference type="AlphaFoldDB" id="A0A1B7MZL3"/>
<proteinExistence type="predicted"/>
<accession>A0A1B7MZL3</accession>
<dbReference type="EMBL" id="KV448318">
    <property type="protein sequence ID" value="OAX38001.1"/>
    <property type="molecule type" value="Genomic_DNA"/>
</dbReference>
<protein>
    <submittedName>
        <fullName evidence="1">Uncharacterized protein</fullName>
    </submittedName>
</protein>
<evidence type="ECO:0000313" key="2">
    <source>
        <dbReference type="Proteomes" id="UP000092154"/>
    </source>
</evidence>
<gene>
    <name evidence="1" type="ORF">K503DRAFT_718861</name>
</gene>
<evidence type="ECO:0000313" key="1">
    <source>
        <dbReference type="EMBL" id="OAX38001.1"/>
    </source>
</evidence>
<dbReference type="InParanoid" id="A0A1B7MZL3"/>
<keyword evidence="2" id="KW-1185">Reference proteome</keyword>
<sequence>MRFSLTRRQSPPPPADIIAYSLNNRMVYVPKAQTFDEAVTFARSAFESDLKGVDKSQISFSMISSLKNDVGISSMAWPTIMSKIVHYSIVYVHVQSGIKSLASPPSYAD</sequence>